<dbReference type="InterPro" id="IPR036873">
    <property type="entry name" value="Rhodanese-like_dom_sf"/>
</dbReference>
<evidence type="ECO:0000259" key="1">
    <source>
        <dbReference type="PROSITE" id="PS50206"/>
    </source>
</evidence>
<dbReference type="Proteomes" id="UP001293718">
    <property type="component" value="Unassembled WGS sequence"/>
</dbReference>
<dbReference type="Gene3D" id="3.40.250.10">
    <property type="entry name" value="Rhodanese-like domain"/>
    <property type="match status" value="1"/>
</dbReference>
<dbReference type="EMBL" id="JAXOJX010000025">
    <property type="protein sequence ID" value="MDZ5458062.1"/>
    <property type="molecule type" value="Genomic_DNA"/>
</dbReference>
<reference evidence="2 3" key="1">
    <citation type="submission" date="2023-11" db="EMBL/GenBank/DDBJ databases">
        <title>Draft genome of Azohydromonas lata strain H1 (DSM1123), a polyhydroxyalkanoate producer.</title>
        <authorList>
            <person name="Traversa D."/>
            <person name="D'Addabbo P."/>
            <person name="Pazzani C."/>
            <person name="Manzari C."/>
            <person name="Chiara M."/>
            <person name="Scrascia M."/>
        </authorList>
    </citation>
    <scope>NUCLEOTIDE SEQUENCE [LARGE SCALE GENOMIC DNA]</scope>
    <source>
        <strain evidence="2 3">H1</strain>
    </source>
</reference>
<dbReference type="SMART" id="SM00450">
    <property type="entry name" value="RHOD"/>
    <property type="match status" value="1"/>
</dbReference>
<feature type="domain" description="Rhodanese" evidence="1">
    <location>
        <begin position="42"/>
        <end position="141"/>
    </location>
</feature>
<gene>
    <name evidence="2" type="ORF">SM757_15900</name>
</gene>
<dbReference type="Pfam" id="PF00581">
    <property type="entry name" value="Rhodanese"/>
    <property type="match status" value="1"/>
</dbReference>
<dbReference type="RefSeq" id="WP_322466240.1">
    <property type="nucleotide sequence ID" value="NZ_JAXOJX010000025.1"/>
</dbReference>
<dbReference type="SUPFAM" id="SSF52821">
    <property type="entry name" value="Rhodanese/Cell cycle control phosphatase"/>
    <property type="match status" value="1"/>
</dbReference>
<evidence type="ECO:0000313" key="2">
    <source>
        <dbReference type="EMBL" id="MDZ5458062.1"/>
    </source>
</evidence>
<dbReference type="PROSITE" id="PS50206">
    <property type="entry name" value="RHODANESE_3"/>
    <property type="match status" value="1"/>
</dbReference>
<dbReference type="PANTHER" id="PTHR45431:SF3">
    <property type="entry name" value="RHODANESE-LIKE DOMAIN-CONTAINING PROTEIN 15, CHLOROPLASTIC"/>
    <property type="match status" value="1"/>
</dbReference>
<name>A0ABU5IGE4_9BURK</name>
<sequence>MSALPSELVLHPLLAQVQLEACLTGLAWAGHVLPREAWGLVQAGAAVLVDVRSPEERHFVGRVPGSLHVPWASGTALTRNPRFARELQARLSPRQPLLMLCRSGERAQAAAEAATRAGFMYAFSVLEGFEGNLDPGQRRGRLNGWRFHGLPWTQD</sequence>
<protein>
    <submittedName>
        <fullName evidence="2">Rhodanese-like domain-containing protein</fullName>
    </submittedName>
</protein>
<proteinExistence type="predicted"/>
<dbReference type="PANTHER" id="PTHR45431">
    <property type="entry name" value="RHODANESE-LIKE DOMAIN-CONTAINING PROTEIN 15, CHLOROPLASTIC"/>
    <property type="match status" value="1"/>
</dbReference>
<accession>A0ABU5IGE4</accession>
<dbReference type="InterPro" id="IPR001763">
    <property type="entry name" value="Rhodanese-like_dom"/>
</dbReference>
<evidence type="ECO:0000313" key="3">
    <source>
        <dbReference type="Proteomes" id="UP001293718"/>
    </source>
</evidence>
<dbReference type="InterPro" id="IPR052367">
    <property type="entry name" value="Thiosulfate_ST/Rhodanese-like"/>
</dbReference>
<comment type="caution">
    <text evidence="2">The sequence shown here is derived from an EMBL/GenBank/DDBJ whole genome shotgun (WGS) entry which is preliminary data.</text>
</comment>
<keyword evidence="3" id="KW-1185">Reference proteome</keyword>
<organism evidence="2 3">
    <name type="scientific">Azohydromonas lata</name>
    <dbReference type="NCBI Taxonomy" id="45677"/>
    <lineage>
        <taxon>Bacteria</taxon>
        <taxon>Pseudomonadati</taxon>
        <taxon>Pseudomonadota</taxon>
        <taxon>Betaproteobacteria</taxon>
        <taxon>Burkholderiales</taxon>
        <taxon>Sphaerotilaceae</taxon>
        <taxon>Azohydromonas</taxon>
    </lineage>
</organism>